<dbReference type="Gene3D" id="3.20.20.210">
    <property type="match status" value="1"/>
</dbReference>
<dbReference type="SUPFAM" id="SSF51726">
    <property type="entry name" value="UROD/MetE-like"/>
    <property type="match status" value="1"/>
</dbReference>
<reference evidence="2" key="1">
    <citation type="submission" date="2020-10" db="EMBL/GenBank/DDBJ databases">
        <title>Taxonomic study of unclassified bacteria belonging to the class Ktedonobacteria.</title>
        <authorList>
            <person name="Yabe S."/>
            <person name="Wang C.M."/>
            <person name="Zheng Y."/>
            <person name="Sakai Y."/>
            <person name="Cavaletti L."/>
            <person name="Monciardini P."/>
            <person name="Donadio S."/>
        </authorList>
    </citation>
    <scope>NUCLEOTIDE SEQUENCE</scope>
    <source>
        <strain evidence="2">SOSP1-1</strain>
    </source>
</reference>
<dbReference type="Proteomes" id="UP000612362">
    <property type="component" value="Unassembled WGS sequence"/>
</dbReference>
<dbReference type="RefSeq" id="WP_220198723.1">
    <property type="nucleotide sequence ID" value="NZ_BNJF01000005.1"/>
</dbReference>
<dbReference type="EMBL" id="BNJF01000005">
    <property type="protein sequence ID" value="GHO49618.1"/>
    <property type="molecule type" value="Genomic_DNA"/>
</dbReference>
<protein>
    <recommendedName>
        <fullName evidence="4">Methionine synthase</fullName>
    </recommendedName>
</protein>
<name>A0A8J3MXC9_9CHLR</name>
<accession>A0A8J3MXC9</accession>
<feature type="region of interest" description="Disordered" evidence="1">
    <location>
        <begin position="1"/>
        <end position="24"/>
    </location>
</feature>
<proteinExistence type="predicted"/>
<evidence type="ECO:0000313" key="2">
    <source>
        <dbReference type="EMBL" id="GHO49618.1"/>
    </source>
</evidence>
<dbReference type="InterPro" id="IPR038071">
    <property type="entry name" value="UROD/MetE-like_sf"/>
</dbReference>
<sequence length="362" mass="40702">MVHEQLTGDKATSTSLPHGSHLVGSIPLGTTEDVFRDTSAIMGDRLTRLPDGETGERYNWIVWQYPFLAQNPYFEEVPANLQRYGQLPRVKLRPDVSPEEAHIDDLGYAKAAKESYKLFAQMKKEGTIPASYRFQVSLPTPLATVATFVEPEDQGKIDPIYTVALLAELNDILATVPHDELAIQWDVATEFLLLEKAGGPGYTYFLKEQTEILPRLIELGKQVPAQVEVGYHLCYGDAGHKHFVEPKDTTLLVEVANGIAAGLERDLNWIHMPVPRNRTDEEYYQPLRNLKLHPETRLYLGLVHFEPGDQVEEALEEAKQKIGVAQRMVSHFGIATECGMGRRTKETVLTLLHMHHELTAAE</sequence>
<evidence type="ECO:0008006" key="4">
    <source>
        <dbReference type="Google" id="ProtNLM"/>
    </source>
</evidence>
<comment type="caution">
    <text evidence="2">The sequence shown here is derived from an EMBL/GenBank/DDBJ whole genome shotgun (WGS) entry which is preliminary data.</text>
</comment>
<evidence type="ECO:0000313" key="3">
    <source>
        <dbReference type="Proteomes" id="UP000612362"/>
    </source>
</evidence>
<gene>
    <name evidence="2" type="ORF">KSX_77810</name>
</gene>
<organism evidence="2 3">
    <name type="scientific">Ktedonospora formicarum</name>
    <dbReference type="NCBI Taxonomy" id="2778364"/>
    <lineage>
        <taxon>Bacteria</taxon>
        <taxon>Bacillati</taxon>
        <taxon>Chloroflexota</taxon>
        <taxon>Ktedonobacteria</taxon>
        <taxon>Ktedonobacterales</taxon>
        <taxon>Ktedonobacteraceae</taxon>
        <taxon>Ktedonospora</taxon>
    </lineage>
</organism>
<dbReference type="AlphaFoldDB" id="A0A8J3MXC9"/>
<evidence type="ECO:0000256" key="1">
    <source>
        <dbReference type="SAM" id="MobiDB-lite"/>
    </source>
</evidence>
<keyword evidence="3" id="KW-1185">Reference proteome</keyword>